<comment type="caution">
    <text evidence="1">The sequence shown here is derived from an EMBL/GenBank/DDBJ whole genome shotgun (WGS) entry which is preliminary data.</text>
</comment>
<keyword evidence="2" id="KW-1185">Reference proteome</keyword>
<evidence type="ECO:0000313" key="1">
    <source>
        <dbReference type="EMBL" id="GGA51959.1"/>
    </source>
</evidence>
<dbReference type="EMBL" id="BMHF01000024">
    <property type="protein sequence ID" value="GGA51959.1"/>
    <property type="molecule type" value="Genomic_DNA"/>
</dbReference>
<proteinExistence type="predicted"/>
<sequence>MRPSCFFKAWSEGENDFERLITAYYVARHQKNSSEKLKWLETSLQFPLKLNDASVKSVSNHRIGACSIPESDS</sequence>
<accession>A0ABQ1GXL7</accession>
<name>A0ABQ1GXL7_9BACL</name>
<reference evidence="2" key="1">
    <citation type="journal article" date="2019" name="Int. J. Syst. Evol. Microbiol.">
        <title>The Global Catalogue of Microorganisms (GCM) 10K type strain sequencing project: providing services to taxonomists for standard genome sequencing and annotation.</title>
        <authorList>
            <consortium name="The Broad Institute Genomics Platform"/>
            <consortium name="The Broad Institute Genome Sequencing Center for Infectious Disease"/>
            <person name="Wu L."/>
            <person name="Ma J."/>
        </authorList>
    </citation>
    <scope>NUCLEOTIDE SEQUENCE [LARGE SCALE GENOMIC DNA]</scope>
    <source>
        <strain evidence="2">CGMCC 1.15044</strain>
    </source>
</reference>
<evidence type="ECO:0000313" key="2">
    <source>
        <dbReference type="Proteomes" id="UP000609323"/>
    </source>
</evidence>
<gene>
    <name evidence="1" type="ORF">GCM10010917_41480</name>
</gene>
<dbReference type="Proteomes" id="UP000609323">
    <property type="component" value="Unassembled WGS sequence"/>
</dbReference>
<organism evidence="1 2">
    <name type="scientific">Paenibacillus physcomitrellae</name>
    <dbReference type="NCBI Taxonomy" id="1619311"/>
    <lineage>
        <taxon>Bacteria</taxon>
        <taxon>Bacillati</taxon>
        <taxon>Bacillota</taxon>
        <taxon>Bacilli</taxon>
        <taxon>Bacillales</taxon>
        <taxon>Paenibacillaceae</taxon>
        <taxon>Paenibacillus</taxon>
    </lineage>
</organism>
<protein>
    <submittedName>
        <fullName evidence="1">Uncharacterized protein</fullName>
    </submittedName>
</protein>